<dbReference type="Proteomes" id="UP001187734">
    <property type="component" value="Unassembled WGS sequence"/>
</dbReference>
<dbReference type="EMBL" id="ONZP01000183">
    <property type="protein sequence ID" value="SPJ76005.1"/>
    <property type="molecule type" value="Genomic_DNA"/>
</dbReference>
<evidence type="ECO:0000313" key="2">
    <source>
        <dbReference type="Proteomes" id="UP001187734"/>
    </source>
</evidence>
<dbReference type="InterPro" id="IPR036873">
    <property type="entry name" value="Rhodanese-like_dom_sf"/>
</dbReference>
<proteinExistence type="predicted"/>
<protein>
    <submittedName>
        <fullName evidence="1">Related to arsenate reductase (Arc2)</fullName>
    </submittedName>
</protein>
<name>A0AAE8SHD1_9HYPO</name>
<dbReference type="AlphaFoldDB" id="A0AAE8SHD1"/>
<accession>A0AAE8SHD1</accession>
<gene>
    <name evidence="1" type="ORF">FTOL_05736</name>
</gene>
<organism evidence="1 2">
    <name type="scientific">Fusarium torulosum</name>
    <dbReference type="NCBI Taxonomy" id="33205"/>
    <lineage>
        <taxon>Eukaryota</taxon>
        <taxon>Fungi</taxon>
        <taxon>Dikarya</taxon>
        <taxon>Ascomycota</taxon>
        <taxon>Pezizomycotina</taxon>
        <taxon>Sordariomycetes</taxon>
        <taxon>Hypocreomycetidae</taxon>
        <taxon>Hypocreales</taxon>
        <taxon>Nectriaceae</taxon>
        <taxon>Fusarium</taxon>
    </lineage>
</organism>
<dbReference type="SUPFAM" id="SSF52821">
    <property type="entry name" value="Rhodanese/Cell cycle control phosphatase"/>
    <property type="match status" value="1"/>
</dbReference>
<evidence type="ECO:0000313" key="1">
    <source>
        <dbReference type="EMBL" id="SPJ76005.1"/>
    </source>
</evidence>
<keyword evidence="2" id="KW-1185">Reference proteome</keyword>
<comment type="caution">
    <text evidence="1">The sequence shown here is derived from an EMBL/GenBank/DDBJ whole genome shotgun (WGS) entry which is preliminary data.</text>
</comment>
<reference evidence="1" key="1">
    <citation type="submission" date="2018-03" db="EMBL/GenBank/DDBJ databases">
        <authorList>
            <person name="Guldener U."/>
        </authorList>
    </citation>
    <scope>NUCLEOTIDE SEQUENCE</scope>
</reference>
<sequence>MSSTDATTPWHAAYPSPLGKTPAVMTRQEVLNLIKDKRNIAGKNYVLVDLRRTDHEVAHTFRIFASSRGRGSRAAGWFQDYIDERGDSGIESLILFEGIAGWAKAGGEFVEWMDEYDAAIWDSK</sequence>